<dbReference type="EMBL" id="OW152824">
    <property type="protein sequence ID" value="CAH2040466.1"/>
    <property type="molecule type" value="Genomic_DNA"/>
</dbReference>
<dbReference type="Proteomes" id="UP000837857">
    <property type="component" value="Chromosome 12"/>
</dbReference>
<gene>
    <name evidence="2" type="ORF">IPOD504_LOCUS2588</name>
</gene>
<accession>A0ABN8HX29</accession>
<evidence type="ECO:0000313" key="3">
    <source>
        <dbReference type="Proteomes" id="UP000837857"/>
    </source>
</evidence>
<protein>
    <submittedName>
        <fullName evidence="2">Uncharacterized protein</fullName>
    </submittedName>
</protein>
<keyword evidence="3" id="KW-1185">Reference proteome</keyword>
<organism evidence="2 3">
    <name type="scientific">Iphiclides podalirius</name>
    <name type="common">scarce swallowtail</name>
    <dbReference type="NCBI Taxonomy" id="110791"/>
    <lineage>
        <taxon>Eukaryota</taxon>
        <taxon>Metazoa</taxon>
        <taxon>Ecdysozoa</taxon>
        <taxon>Arthropoda</taxon>
        <taxon>Hexapoda</taxon>
        <taxon>Insecta</taxon>
        <taxon>Pterygota</taxon>
        <taxon>Neoptera</taxon>
        <taxon>Endopterygota</taxon>
        <taxon>Lepidoptera</taxon>
        <taxon>Glossata</taxon>
        <taxon>Ditrysia</taxon>
        <taxon>Papilionoidea</taxon>
        <taxon>Papilionidae</taxon>
        <taxon>Papilioninae</taxon>
        <taxon>Iphiclides</taxon>
    </lineage>
</organism>
<feature type="non-terminal residue" evidence="2">
    <location>
        <position position="113"/>
    </location>
</feature>
<sequence>MQPGILADGQHPSAQARRQVGNPHFSTFADPARTASVIGRVKAATDRVKRVTVSASVIVYVARCQRCNRTRLCALCRSVKCPPLPRGVKILGSMTPTAGAMFALTQSDSAPVG</sequence>
<evidence type="ECO:0000256" key="1">
    <source>
        <dbReference type="SAM" id="MobiDB-lite"/>
    </source>
</evidence>
<feature type="region of interest" description="Disordered" evidence="1">
    <location>
        <begin position="1"/>
        <end position="28"/>
    </location>
</feature>
<evidence type="ECO:0000313" key="2">
    <source>
        <dbReference type="EMBL" id="CAH2040466.1"/>
    </source>
</evidence>
<name>A0ABN8HX29_9NEOP</name>
<proteinExistence type="predicted"/>
<reference evidence="2" key="1">
    <citation type="submission" date="2022-03" db="EMBL/GenBank/DDBJ databases">
        <authorList>
            <person name="Martin H S."/>
        </authorList>
    </citation>
    <scope>NUCLEOTIDE SEQUENCE</scope>
</reference>